<comment type="caution">
    <text evidence="1">The sequence shown here is derived from an EMBL/GenBank/DDBJ whole genome shotgun (WGS) entry which is preliminary data.</text>
</comment>
<name>A0AA88RMG6_9ASTE</name>
<keyword evidence="2" id="KW-1185">Reference proteome</keyword>
<proteinExistence type="predicted"/>
<dbReference type="PANTHER" id="PTHR36702">
    <property type="entry name" value="HOLLIDAY JUNCTION RESOLVASE"/>
    <property type="match status" value="1"/>
</dbReference>
<dbReference type="EMBL" id="JAVXUO010000443">
    <property type="protein sequence ID" value="KAK2992047.1"/>
    <property type="molecule type" value="Genomic_DNA"/>
</dbReference>
<reference evidence="1" key="1">
    <citation type="submission" date="2022-12" db="EMBL/GenBank/DDBJ databases">
        <title>Draft genome assemblies for two species of Escallonia (Escalloniales).</title>
        <authorList>
            <person name="Chanderbali A."/>
            <person name="Dervinis C."/>
            <person name="Anghel I."/>
            <person name="Soltis D."/>
            <person name="Soltis P."/>
            <person name="Zapata F."/>
        </authorList>
    </citation>
    <scope>NUCLEOTIDE SEQUENCE</scope>
    <source>
        <strain evidence="1">UCBG92.1500</strain>
        <tissue evidence="1">Leaf</tissue>
    </source>
</reference>
<protein>
    <submittedName>
        <fullName evidence="1">Uncharacterized protein</fullName>
    </submittedName>
</protein>
<dbReference type="InterPro" id="IPR027902">
    <property type="entry name" value="DUF4487"/>
</dbReference>
<evidence type="ECO:0000313" key="2">
    <source>
        <dbReference type="Proteomes" id="UP001187471"/>
    </source>
</evidence>
<evidence type="ECO:0000313" key="1">
    <source>
        <dbReference type="EMBL" id="KAK2992047.1"/>
    </source>
</evidence>
<accession>A0AA88RMG6</accession>
<sequence length="1040" mass="116064">MKRETSIDELQVLLEAIKSSEVVERRAQLISELGDLDLAGESVLASLTTDWILWEDFTCLDASQCMLNKTILDVAAKYTESDISRCLGPFLVLGTKASIWCAKHLKMTLMSTEDSQEEEHSSLFFQLLLELLSYSAAIFSALAKYPISSGKELMLTVEKFILEQLNLIKDSVMEIKLKWELSLPNPSSEDRDLIPYPSSCSGCYGISFIHDIPPNQNSGMVAQVVLDAVIRLCRVYFNGVKCDLYVAKTEEERNSCEETDIADHVISTTRCTVEKLCELGILAAKGGGNLVSVLNLSWKGVVTLLQLGKGALAVKVNIADIIFTLLSLANESLRFAAETWSYLLKEKVSVAEAKRIFLPVKFYLINAVRIISHYPSQAFSVYKDITLCIVMISTFRISLSKEELLKSASDALAELLEPTSFHLLNSLLNSAQVKHEEKFQILDWLFSEGSDLNLVLEDSCTNQETYSMEAIFSVTVNSMHGAKVLLIGRLALFLNLLKSAPELEDDVRLGIARKLGWFFEILVDEYVYSSILVLQVPVLYASGQNQELAYQPLLSSILHALKTFMVVVSSTLAWREILSFVVENSLHPHFLCSEIVMELLCFTVRHAEIDLVIDIIDKLCSLLRSVASSESVFVPGSGLRKITRSICMLLTYCSQSTVDRVYNSMVGSNTSKSSSVMYFALLMEGFPLNLLPDKTKSAAKQRIVTEYFCFLESFEDKSSGVCGSSVFGAPVFALSAALQSLELSRSDTDTKTLNLLIAIIRKYKDAVDCSMKDYYRKLLSETLRTISSMKHIYASDDMEAVILELQNLFISGPASSDTELYQCKPNLACFMAGLGHIEFAESDNSSVKSSAVWELYHMLLRERHWALVHLAITAFGYFAERTTCNELWRFVPPDAALSFDLESGNEADEERFMSELKVFLEKEMASLGTTDLSDQAGLLVKEGLLLKEMIQKVSKIEPEAMICNVMEVDDEQQANKRRKLPDGISKGVELLQSGLKVICDDISQLQQNHFDSTELHDNFLTHFSCLEDVITRLVSLTGSG</sequence>
<dbReference type="AlphaFoldDB" id="A0AA88RMG6"/>
<gene>
    <name evidence="1" type="ORF">RJ640_023406</name>
</gene>
<dbReference type="Proteomes" id="UP001187471">
    <property type="component" value="Unassembled WGS sequence"/>
</dbReference>
<organism evidence="1 2">
    <name type="scientific">Escallonia rubra</name>
    <dbReference type="NCBI Taxonomy" id="112253"/>
    <lineage>
        <taxon>Eukaryota</taxon>
        <taxon>Viridiplantae</taxon>
        <taxon>Streptophyta</taxon>
        <taxon>Embryophyta</taxon>
        <taxon>Tracheophyta</taxon>
        <taxon>Spermatophyta</taxon>
        <taxon>Magnoliopsida</taxon>
        <taxon>eudicotyledons</taxon>
        <taxon>Gunneridae</taxon>
        <taxon>Pentapetalae</taxon>
        <taxon>asterids</taxon>
        <taxon>campanulids</taxon>
        <taxon>Escalloniales</taxon>
        <taxon>Escalloniaceae</taxon>
        <taxon>Escallonia</taxon>
    </lineage>
</organism>
<dbReference type="Pfam" id="PF14868">
    <property type="entry name" value="DUF4487"/>
    <property type="match status" value="1"/>
</dbReference>
<dbReference type="PANTHER" id="PTHR36702:SF1">
    <property type="entry name" value="HOLLIDAY JUNCTION RESOLVASE"/>
    <property type="match status" value="1"/>
</dbReference>